<dbReference type="RefSeq" id="XP_005763020.1">
    <property type="nucleotide sequence ID" value="XM_005762963.1"/>
</dbReference>
<dbReference type="PANTHER" id="PTHR31677">
    <property type="entry name" value="AP2 DOMAIN CLASS TRANSCRIPTION FACTOR"/>
    <property type="match status" value="1"/>
</dbReference>
<keyword evidence="4" id="KW-0804">Transcription</keyword>
<name>A0A0D3IH56_EMIH1</name>
<dbReference type="HOGENOM" id="CLU_623481_0_0_1"/>
<dbReference type="KEGG" id="ehx:EMIHUDRAFT_124766"/>
<keyword evidence="3" id="KW-0238">DNA-binding</keyword>
<dbReference type="GO" id="GO:0003700">
    <property type="term" value="F:DNA-binding transcription factor activity"/>
    <property type="evidence" value="ECO:0007669"/>
    <property type="project" value="InterPro"/>
</dbReference>
<dbReference type="SUPFAM" id="SSF54171">
    <property type="entry name" value="DNA-binding domain"/>
    <property type="match status" value="4"/>
</dbReference>
<dbReference type="InterPro" id="IPR001471">
    <property type="entry name" value="AP2/ERF_dom"/>
</dbReference>
<keyword evidence="5" id="KW-0539">Nucleus</keyword>
<comment type="subcellular location">
    <subcellularLocation>
        <location evidence="1">Nucleus</location>
    </subcellularLocation>
</comment>
<dbReference type="SMART" id="SM00380">
    <property type="entry name" value="AP2"/>
    <property type="match status" value="3"/>
</dbReference>
<dbReference type="InterPro" id="IPR016177">
    <property type="entry name" value="DNA-bd_dom_sf"/>
</dbReference>
<dbReference type="eggNOG" id="ENOG502SBSD">
    <property type="taxonomic scope" value="Eukaryota"/>
</dbReference>
<feature type="domain" description="AP2/ERF" evidence="7">
    <location>
        <begin position="228"/>
        <end position="284"/>
    </location>
</feature>
<feature type="compositionally biased region" description="Acidic residues" evidence="6">
    <location>
        <begin position="147"/>
        <end position="167"/>
    </location>
</feature>
<evidence type="ECO:0000256" key="1">
    <source>
        <dbReference type="ARBA" id="ARBA00004123"/>
    </source>
</evidence>
<feature type="region of interest" description="Disordered" evidence="6">
    <location>
        <begin position="342"/>
        <end position="420"/>
    </location>
</feature>
<feature type="compositionally biased region" description="Acidic residues" evidence="6">
    <location>
        <begin position="361"/>
        <end position="376"/>
    </location>
</feature>
<organism evidence="8 9">
    <name type="scientific">Emiliania huxleyi (strain CCMP1516)</name>
    <dbReference type="NCBI Taxonomy" id="280463"/>
    <lineage>
        <taxon>Eukaryota</taxon>
        <taxon>Haptista</taxon>
        <taxon>Haptophyta</taxon>
        <taxon>Prymnesiophyceae</taxon>
        <taxon>Isochrysidales</taxon>
        <taxon>Noelaerhabdaceae</taxon>
        <taxon>Emiliania</taxon>
    </lineage>
</organism>
<reference evidence="8" key="2">
    <citation type="submission" date="2024-10" db="UniProtKB">
        <authorList>
            <consortium name="EnsemblProtists"/>
        </authorList>
    </citation>
    <scope>IDENTIFICATION</scope>
</reference>
<reference evidence="9" key="1">
    <citation type="journal article" date="2013" name="Nature">
        <title>Pan genome of the phytoplankton Emiliania underpins its global distribution.</title>
        <authorList>
            <person name="Read B.A."/>
            <person name="Kegel J."/>
            <person name="Klute M.J."/>
            <person name="Kuo A."/>
            <person name="Lefebvre S.C."/>
            <person name="Maumus F."/>
            <person name="Mayer C."/>
            <person name="Miller J."/>
            <person name="Monier A."/>
            <person name="Salamov A."/>
            <person name="Young J."/>
            <person name="Aguilar M."/>
            <person name="Claverie J.M."/>
            <person name="Frickenhaus S."/>
            <person name="Gonzalez K."/>
            <person name="Herman E.K."/>
            <person name="Lin Y.C."/>
            <person name="Napier J."/>
            <person name="Ogata H."/>
            <person name="Sarno A.F."/>
            <person name="Shmutz J."/>
            <person name="Schroeder D."/>
            <person name="de Vargas C."/>
            <person name="Verret F."/>
            <person name="von Dassow P."/>
            <person name="Valentin K."/>
            <person name="Van de Peer Y."/>
            <person name="Wheeler G."/>
            <person name="Dacks J.B."/>
            <person name="Delwiche C.F."/>
            <person name="Dyhrman S.T."/>
            <person name="Glockner G."/>
            <person name="John U."/>
            <person name="Richards T."/>
            <person name="Worden A.Z."/>
            <person name="Zhang X."/>
            <person name="Grigoriev I.V."/>
            <person name="Allen A.E."/>
            <person name="Bidle K."/>
            <person name="Borodovsky M."/>
            <person name="Bowler C."/>
            <person name="Brownlee C."/>
            <person name="Cock J.M."/>
            <person name="Elias M."/>
            <person name="Gladyshev V.N."/>
            <person name="Groth M."/>
            <person name="Guda C."/>
            <person name="Hadaegh A."/>
            <person name="Iglesias-Rodriguez M.D."/>
            <person name="Jenkins J."/>
            <person name="Jones B.M."/>
            <person name="Lawson T."/>
            <person name="Leese F."/>
            <person name="Lindquist E."/>
            <person name="Lobanov A."/>
            <person name="Lomsadze A."/>
            <person name="Malik S.B."/>
            <person name="Marsh M.E."/>
            <person name="Mackinder L."/>
            <person name="Mock T."/>
            <person name="Mueller-Roeber B."/>
            <person name="Pagarete A."/>
            <person name="Parker M."/>
            <person name="Probert I."/>
            <person name="Quesneville H."/>
            <person name="Raines C."/>
            <person name="Rensing S.A."/>
            <person name="Riano-Pachon D.M."/>
            <person name="Richier S."/>
            <person name="Rokitta S."/>
            <person name="Shiraiwa Y."/>
            <person name="Soanes D.M."/>
            <person name="van der Giezen M."/>
            <person name="Wahlund T.M."/>
            <person name="Williams B."/>
            <person name="Wilson W."/>
            <person name="Wolfe G."/>
            <person name="Wurch L.L."/>
        </authorList>
    </citation>
    <scope>NUCLEOTIDE SEQUENCE</scope>
</reference>
<proteinExistence type="predicted"/>
<feature type="compositionally biased region" description="Low complexity" evidence="6">
    <location>
        <begin position="390"/>
        <end position="400"/>
    </location>
</feature>
<dbReference type="Proteomes" id="UP000013827">
    <property type="component" value="Unassembled WGS sequence"/>
</dbReference>
<dbReference type="InterPro" id="IPR036955">
    <property type="entry name" value="AP2/ERF_dom_sf"/>
</dbReference>
<protein>
    <recommendedName>
        <fullName evidence="7">AP2/ERF domain-containing protein</fullName>
    </recommendedName>
</protein>
<evidence type="ECO:0000256" key="5">
    <source>
        <dbReference type="ARBA" id="ARBA00023242"/>
    </source>
</evidence>
<keyword evidence="9" id="KW-1185">Reference proteome</keyword>
<evidence type="ECO:0000313" key="8">
    <source>
        <dbReference type="EnsemblProtists" id="EOD10591"/>
    </source>
</evidence>
<dbReference type="Gene3D" id="3.30.730.10">
    <property type="entry name" value="AP2/ERF domain"/>
    <property type="match status" value="4"/>
</dbReference>
<dbReference type="PANTHER" id="PTHR31677:SF196">
    <property type="entry name" value="ETHYLENE-RESPONSIVE TRANSCRIPTION FACTOR ERF109"/>
    <property type="match status" value="1"/>
</dbReference>
<feature type="region of interest" description="Disordered" evidence="6">
    <location>
        <begin position="128"/>
        <end position="203"/>
    </location>
</feature>
<evidence type="ECO:0000313" key="9">
    <source>
        <dbReference type="Proteomes" id="UP000013827"/>
    </source>
</evidence>
<dbReference type="GeneID" id="17256743"/>
<dbReference type="PaxDb" id="2903-EOD10591"/>
<evidence type="ECO:0000256" key="3">
    <source>
        <dbReference type="ARBA" id="ARBA00023125"/>
    </source>
</evidence>
<dbReference type="PROSITE" id="PS51032">
    <property type="entry name" value="AP2_ERF"/>
    <property type="match status" value="1"/>
</dbReference>
<dbReference type="GO" id="GO:0003677">
    <property type="term" value="F:DNA binding"/>
    <property type="evidence" value="ECO:0007669"/>
    <property type="project" value="UniProtKB-KW"/>
</dbReference>
<sequence>AEGLRLHLSSSSSTGYKGVRADRSRYKAQHSVGGRLVYLGSFDTAVEAAVAYARAAGEYQPPAPPTVATEAEGLRLHLSSSSSTGYKNVGKLHSGRFQAKRCVDGKEVYLGSFDTAVEAAAAYARAKAGKAGGPERAAEEAGAAEGAEAEGMEAEGMEVEQAEEADVEGSAGGEKGETAEEAAVGSACSTASPPPPPPPTHREAALAAPLVTEAEGLQLHLSSSSSTGYKNVGKLPSGRYKAQRRAGGRLVSLGNFDTAVEAAVAYARAAGEYQPPAPPTVATEAEGLRLHLSSSSSTGYKNVGKLHSGRYQAQDSVGGRNVFLGTFDTAVEAAVAYARAKAGKAGGPERAAEEAGAAEGAEAEGMEVEQAEEADAEGSAGGEKGETAEEAAAGSACSTASPPPPPPPTHREAALAAPLVTEAEGLRLHLSSSNSTGYKG</sequence>
<evidence type="ECO:0000256" key="4">
    <source>
        <dbReference type="ARBA" id="ARBA00023163"/>
    </source>
</evidence>
<evidence type="ECO:0000256" key="2">
    <source>
        <dbReference type="ARBA" id="ARBA00023015"/>
    </source>
</evidence>
<dbReference type="EnsemblProtists" id="EOD10591">
    <property type="protein sequence ID" value="EOD10591"/>
    <property type="gene ID" value="EMIHUDRAFT_124766"/>
</dbReference>
<evidence type="ECO:0000259" key="7">
    <source>
        <dbReference type="PROSITE" id="PS51032"/>
    </source>
</evidence>
<evidence type="ECO:0000256" key="6">
    <source>
        <dbReference type="SAM" id="MobiDB-lite"/>
    </source>
</evidence>
<accession>A0A0D3IH56</accession>
<keyword evidence="2" id="KW-0805">Transcription regulation</keyword>
<dbReference type="AlphaFoldDB" id="A0A0D3IH56"/>
<dbReference type="GO" id="GO:0005634">
    <property type="term" value="C:nucleus"/>
    <property type="evidence" value="ECO:0007669"/>
    <property type="project" value="UniProtKB-SubCell"/>
</dbReference>